<accession>A0ABY4GGN4</accession>
<protein>
    <submittedName>
        <fullName evidence="6">MurR/RpiR family transcriptional regulator</fullName>
    </submittedName>
</protein>
<dbReference type="Proteomes" id="UP000831537">
    <property type="component" value="Chromosome"/>
</dbReference>
<evidence type="ECO:0000259" key="4">
    <source>
        <dbReference type="PROSITE" id="PS51071"/>
    </source>
</evidence>
<reference evidence="6 7" key="1">
    <citation type="submission" date="2022-04" db="EMBL/GenBank/DDBJ databases">
        <title>Gracilibacillus sp. isolated from saltern.</title>
        <authorList>
            <person name="Won M."/>
            <person name="Lee C.-M."/>
            <person name="Woen H.-Y."/>
            <person name="Kwon S.-W."/>
        </authorList>
    </citation>
    <scope>NUCLEOTIDE SEQUENCE [LARGE SCALE GENOMIC DNA]</scope>
    <source>
        <strain evidence="6 7">SSPM10-3</strain>
    </source>
</reference>
<dbReference type="InterPro" id="IPR000281">
    <property type="entry name" value="HTH_RpiR"/>
</dbReference>
<dbReference type="RefSeq" id="WP_244740393.1">
    <property type="nucleotide sequence ID" value="NZ_CP095071.1"/>
</dbReference>
<dbReference type="SUPFAM" id="SSF53697">
    <property type="entry name" value="SIS domain"/>
    <property type="match status" value="1"/>
</dbReference>
<dbReference type="InterPro" id="IPR035472">
    <property type="entry name" value="RpiR-like_SIS"/>
</dbReference>
<evidence type="ECO:0000256" key="3">
    <source>
        <dbReference type="ARBA" id="ARBA00023163"/>
    </source>
</evidence>
<dbReference type="SUPFAM" id="SSF46689">
    <property type="entry name" value="Homeodomain-like"/>
    <property type="match status" value="1"/>
</dbReference>
<dbReference type="Gene3D" id="1.10.10.10">
    <property type="entry name" value="Winged helix-like DNA-binding domain superfamily/Winged helix DNA-binding domain"/>
    <property type="match status" value="1"/>
</dbReference>
<dbReference type="Gene3D" id="3.40.50.10490">
    <property type="entry name" value="Glucose-6-phosphate isomerase like protein, domain 1"/>
    <property type="match status" value="1"/>
</dbReference>
<proteinExistence type="predicted"/>
<organism evidence="6 7">
    <name type="scientific">Gracilibacillus salinarum</name>
    <dbReference type="NCBI Taxonomy" id="2932255"/>
    <lineage>
        <taxon>Bacteria</taxon>
        <taxon>Bacillati</taxon>
        <taxon>Bacillota</taxon>
        <taxon>Bacilli</taxon>
        <taxon>Bacillales</taxon>
        <taxon>Bacillaceae</taxon>
        <taxon>Gracilibacillus</taxon>
    </lineage>
</organism>
<keyword evidence="7" id="KW-1185">Reference proteome</keyword>
<evidence type="ECO:0000313" key="6">
    <source>
        <dbReference type="EMBL" id="UOQ83473.1"/>
    </source>
</evidence>
<dbReference type="PANTHER" id="PTHR30514">
    <property type="entry name" value="GLUCOKINASE"/>
    <property type="match status" value="1"/>
</dbReference>
<evidence type="ECO:0000256" key="2">
    <source>
        <dbReference type="ARBA" id="ARBA00023125"/>
    </source>
</evidence>
<feature type="domain" description="SIS" evidence="5">
    <location>
        <begin position="111"/>
        <end position="251"/>
    </location>
</feature>
<dbReference type="InterPro" id="IPR047640">
    <property type="entry name" value="RpiR-like"/>
</dbReference>
<dbReference type="CDD" id="cd05013">
    <property type="entry name" value="SIS_RpiR"/>
    <property type="match status" value="1"/>
</dbReference>
<dbReference type="InterPro" id="IPR036388">
    <property type="entry name" value="WH-like_DNA-bd_sf"/>
</dbReference>
<dbReference type="PROSITE" id="PS51071">
    <property type="entry name" value="HTH_RPIR"/>
    <property type="match status" value="1"/>
</dbReference>
<sequence length="268" mass="30229">MHTILNEIQLKHQTLTETEKKIADYVVRHNEHLLNIHIKELAGQIDVSVAAITRFCKKIGVGSFVEFKILLRDAVKEKEEVHDAIHEVHQIYNSVINSTNSLTNIADYQLASEWILEAKRIHVYGLGSSGLSAEELKFRLSRMGLNINTHLDSHSMIIASSILNKDDVVIAISSSGQTKEVVDAMELASRREAKIISITDYSESSLTKSSDLMLYTSSVKSYHAQGFLNSQLSILYTLDILSMLLAEHQHSMETYQKTLQALDEYKKI</sequence>
<evidence type="ECO:0000259" key="5">
    <source>
        <dbReference type="PROSITE" id="PS51464"/>
    </source>
</evidence>
<dbReference type="InterPro" id="IPR001347">
    <property type="entry name" value="SIS_dom"/>
</dbReference>
<name>A0ABY4GGN4_9BACI</name>
<dbReference type="EMBL" id="CP095071">
    <property type="protein sequence ID" value="UOQ83473.1"/>
    <property type="molecule type" value="Genomic_DNA"/>
</dbReference>
<dbReference type="Pfam" id="PF01380">
    <property type="entry name" value="SIS"/>
    <property type="match status" value="1"/>
</dbReference>
<feature type="domain" description="HTH rpiR-type" evidence="4">
    <location>
        <begin position="2"/>
        <end position="78"/>
    </location>
</feature>
<keyword evidence="3" id="KW-0804">Transcription</keyword>
<keyword evidence="2" id="KW-0238">DNA-binding</keyword>
<dbReference type="Pfam" id="PF01418">
    <property type="entry name" value="HTH_6"/>
    <property type="match status" value="1"/>
</dbReference>
<evidence type="ECO:0000313" key="7">
    <source>
        <dbReference type="Proteomes" id="UP000831537"/>
    </source>
</evidence>
<dbReference type="PANTHER" id="PTHR30514:SF21">
    <property type="entry name" value="RPIR-FAMILY TRANSCRIPTIONAL REGULATOR"/>
    <property type="match status" value="1"/>
</dbReference>
<dbReference type="InterPro" id="IPR009057">
    <property type="entry name" value="Homeodomain-like_sf"/>
</dbReference>
<gene>
    <name evidence="6" type="ORF">MUN87_11940</name>
</gene>
<dbReference type="PROSITE" id="PS51464">
    <property type="entry name" value="SIS"/>
    <property type="match status" value="1"/>
</dbReference>
<dbReference type="InterPro" id="IPR046348">
    <property type="entry name" value="SIS_dom_sf"/>
</dbReference>
<keyword evidence="1" id="KW-0805">Transcription regulation</keyword>
<evidence type="ECO:0000256" key="1">
    <source>
        <dbReference type="ARBA" id="ARBA00023015"/>
    </source>
</evidence>